<evidence type="ECO:0000313" key="1">
    <source>
        <dbReference type="EMBL" id="MVU75951.1"/>
    </source>
</evidence>
<dbReference type="Proteomes" id="UP000466794">
    <property type="component" value="Unassembled WGS sequence"/>
</dbReference>
<gene>
    <name evidence="1" type="ORF">GPX89_01685</name>
</gene>
<organism evidence="1 2">
    <name type="scientific">Nocardia terrae</name>
    <dbReference type="NCBI Taxonomy" id="2675851"/>
    <lineage>
        <taxon>Bacteria</taxon>
        <taxon>Bacillati</taxon>
        <taxon>Actinomycetota</taxon>
        <taxon>Actinomycetes</taxon>
        <taxon>Mycobacteriales</taxon>
        <taxon>Nocardiaceae</taxon>
        <taxon>Nocardia</taxon>
    </lineage>
</organism>
<comment type="caution">
    <text evidence="1">The sequence shown here is derived from an EMBL/GenBank/DDBJ whole genome shotgun (WGS) entry which is preliminary data.</text>
</comment>
<accession>A0A7K1UNQ5</accession>
<name>A0A7K1UNQ5_9NOCA</name>
<dbReference type="RefSeq" id="WP_157354719.1">
    <property type="nucleotide sequence ID" value="NZ_WRPP01000001.1"/>
</dbReference>
<protein>
    <submittedName>
        <fullName evidence="1">Uncharacterized protein</fullName>
    </submittedName>
</protein>
<sequence length="244" mass="26549">MSAIHIAVLNRSTVLTDAQVSAVVPVLQTQVHRDWAPIWGSDADLSFVGTGQQPAPGSWWLVVADDSDQAGALGYHDLTSEGLPMGKVFARSDANAGLQWTVTASHELLEMLGDPDINLAAYVFTTSTTGTLYAYEVADPCEADQYGYQIDGVAVSDFVFPAWFENFRTAGSTQFDYGKHITAPFQLLPGGYIGAFDITGGSGWHQLTAQDTAHTYTMRARVGSRRERRRTPRAQWLLSTASAR</sequence>
<dbReference type="EMBL" id="WRPP01000001">
    <property type="protein sequence ID" value="MVU75951.1"/>
    <property type="molecule type" value="Genomic_DNA"/>
</dbReference>
<reference evidence="1 2" key="1">
    <citation type="submission" date="2019-12" db="EMBL/GenBank/DDBJ databases">
        <title>Nocardia sp. nov. ET3-3 isolated from soil.</title>
        <authorList>
            <person name="Kanchanasin P."/>
            <person name="Tanasupawat S."/>
            <person name="Yuki M."/>
            <person name="Kudo T."/>
        </authorList>
    </citation>
    <scope>NUCLEOTIDE SEQUENCE [LARGE SCALE GENOMIC DNA]</scope>
    <source>
        <strain evidence="1 2">ET3-3</strain>
    </source>
</reference>
<evidence type="ECO:0000313" key="2">
    <source>
        <dbReference type="Proteomes" id="UP000466794"/>
    </source>
</evidence>
<keyword evidence="2" id="KW-1185">Reference proteome</keyword>
<proteinExistence type="predicted"/>
<dbReference type="AlphaFoldDB" id="A0A7K1UNQ5"/>